<evidence type="ECO:0000313" key="1">
    <source>
        <dbReference type="EMBL" id="KUK18151.1"/>
    </source>
</evidence>
<organism evidence="1 2">
    <name type="scientific">Thermococcus sibiricus</name>
    <dbReference type="NCBI Taxonomy" id="172049"/>
    <lineage>
        <taxon>Archaea</taxon>
        <taxon>Methanobacteriati</taxon>
        <taxon>Methanobacteriota</taxon>
        <taxon>Thermococci</taxon>
        <taxon>Thermococcales</taxon>
        <taxon>Thermococcaceae</taxon>
        <taxon>Thermococcus</taxon>
    </lineage>
</organism>
<name>A0A101EML3_9EURY</name>
<accession>A0A101EML3</accession>
<dbReference type="RefSeq" id="WP_283217359.1">
    <property type="nucleotide sequence ID" value="NZ_LGFD01000007.1"/>
</dbReference>
<protein>
    <submittedName>
        <fullName evidence="1">Uncharacterized protein</fullName>
    </submittedName>
</protein>
<dbReference type="PATRIC" id="fig|172049.5.peg.1258"/>
<sequence length="371" mass="42144">MANDAQIPYFKTLESVNIQNAGEAHVFVSALYPEGFKQIGEYDIKGDGRILLNLGDLRKAWQEEYMKNKRLSQPLILLTIVTKDGRVSVESVNFNWDKMPQSKAITPKFKRLKNVVKTASVQTDGVQPLGYYTRTLVASEEWGAPTIVAQVIPDSSTKGYISYAYSTDKKVGFSINAFVDSEWTRLASYNIIQKNEGGSHYANFPKGSPYYIWMTVQYRYEKWRVYSDGWMWFEEYVYVKDFYPRTISGGTSKPTDAQTPPVDSWIDEGVYLSSGSTGYYAFHISDITTNDFAVDVLKFIDYLEKMGKISAIAAQKASLIGLFIDVGFEYDNIQAFDFDLSLDSDVQTTHHVWRAESTDIATVPILYFKVN</sequence>
<proteinExistence type="predicted"/>
<gene>
    <name evidence="1" type="ORF">XD54_0539</name>
</gene>
<comment type="caution">
    <text evidence="1">The sequence shown here is derived from an EMBL/GenBank/DDBJ whole genome shotgun (WGS) entry which is preliminary data.</text>
</comment>
<dbReference type="EMBL" id="LGFD01000007">
    <property type="protein sequence ID" value="KUK18151.1"/>
    <property type="molecule type" value="Genomic_DNA"/>
</dbReference>
<dbReference type="AlphaFoldDB" id="A0A101EML3"/>
<dbReference type="Proteomes" id="UP000053911">
    <property type="component" value="Unassembled WGS sequence"/>
</dbReference>
<reference evidence="2" key="1">
    <citation type="journal article" date="2015" name="MBio">
        <title>Genome-Resolved Metagenomic Analysis Reveals Roles for Candidate Phyla and Other Microbial Community Members in Biogeochemical Transformations in Oil Reservoirs.</title>
        <authorList>
            <person name="Hu P."/>
            <person name="Tom L."/>
            <person name="Singh A."/>
            <person name="Thomas B.C."/>
            <person name="Baker B.J."/>
            <person name="Piceno Y.M."/>
            <person name="Andersen G.L."/>
            <person name="Banfield J.F."/>
        </authorList>
    </citation>
    <scope>NUCLEOTIDE SEQUENCE [LARGE SCALE GENOMIC DNA]</scope>
</reference>
<evidence type="ECO:0000313" key="2">
    <source>
        <dbReference type="Proteomes" id="UP000053911"/>
    </source>
</evidence>